<dbReference type="Proteomes" id="UP000663873">
    <property type="component" value="Unassembled WGS sequence"/>
</dbReference>
<dbReference type="AlphaFoldDB" id="A0A821HAJ6"/>
<feature type="region of interest" description="Disordered" evidence="1">
    <location>
        <begin position="1"/>
        <end position="163"/>
    </location>
</feature>
<feature type="non-terminal residue" evidence="2">
    <location>
        <position position="1"/>
    </location>
</feature>
<feature type="compositionally biased region" description="Polar residues" evidence="1">
    <location>
        <begin position="143"/>
        <end position="163"/>
    </location>
</feature>
<organism evidence="2 3">
    <name type="scientific">Rotaria socialis</name>
    <dbReference type="NCBI Taxonomy" id="392032"/>
    <lineage>
        <taxon>Eukaryota</taxon>
        <taxon>Metazoa</taxon>
        <taxon>Spiralia</taxon>
        <taxon>Gnathifera</taxon>
        <taxon>Rotifera</taxon>
        <taxon>Eurotatoria</taxon>
        <taxon>Bdelloidea</taxon>
        <taxon>Philodinida</taxon>
        <taxon>Philodinidae</taxon>
        <taxon>Rotaria</taxon>
    </lineage>
</organism>
<evidence type="ECO:0000313" key="2">
    <source>
        <dbReference type="EMBL" id="CAF4684733.1"/>
    </source>
</evidence>
<protein>
    <submittedName>
        <fullName evidence="2">Uncharacterized protein</fullName>
    </submittedName>
</protein>
<evidence type="ECO:0000313" key="3">
    <source>
        <dbReference type="Proteomes" id="UP000663873"/>
    </source>
</evidence>
<feature type="compositionally biased region" description="Low complexity" evidence="1">
    <location>
        <begin position="1"/>
        <end position="58"/>
    </location>
</feature>
<comment type="caution">
    <text evidence="2">The sequence shown here is derived from an EMBL/GenBank/DDBJ whole genome shotgun (WGS) entry which is preliminary data.</text>
</comment>
<proteinExistence type="predicted"/>
<sequence length="163" mass="17903">INPGNNHPLLLNPSELMNKSSTSTPNSPASISSINSSLLSLSSAHSSTSSIKSNTKMSPKLNELTSNSNSYNQNNDSSELEQPMKKKQRSEELSQSFISLSHPTSTDEQSPVLSSSLSTGHKEKKKKNKLDKNLCHMKCLSDYSPSSISKSRSFLSDEQYQKH</sequence>
<evidence type="ECO:0000256" key="1">
    <source>
        <dbReference type="SAM" id="MobiDB-lite"/>
    </source>
</evidence>
<keyword evidence="3" id="KW-1185">Reference proteome</keyword>
<feature type="compositionally biased region" description="Polar residues" evidence="1">
    <location>
        <begin position="93"/>
        <end position="119"/>
    </location>
</feature>
<feature type="compositionally biased region" description="Low complexity" evidence="1">
    <location>
        <begin position="66"/>
        <end position="77"/>
    </location>
</feature>
<accession>A0A821HAJ6</accession>
<gene>
    <name evidence="2" type="ORF">UJA718_LOCUS35436</name>
</gene>
<dbReference type="EMBL" id="CAJOBP010033110">
    <property type="protein sequence ID" value="CAF4684733.1"/>
    <property type="molecule type" value="Genomic_DNA"/>
</dbReference>
<name>A0A821HAJ6_9BILA</name>
<reference evidence="2" key="1">
    <citation type="submission" date="2021-02" db="EMBL/GenBank/DDBJ databases">
        <authorList>
            <person name="Nowell W R."/>
        </authorList>
    </citation>
    <scope>NUCLEOTIDE SEQUENCE</scope>
</reference>